<sequence length="722" mass="83832">MKISKVKVKNYRLLKDFELDLEDDLSVVIGKNNCGKTSLLSILDQFIGKRSNGNSFSYNDFNIEFQEKFEKLIESTEVINESDLGIAVTVFIEYSRLDNLSNLSKLMMDLDPKNNTVVIKFEYTTTEEELLKIRSDFKKEKKEKKNKNVNDFLKTNHKKYFKIYKKAICYDYITCNENEDNYIDLTKDNALLDKIINFKFISAKRNISNNDSDNALSVLSSKYYEKKEDGLSNSASIQKFKNTLSDTDSHLTKIYDVLFADVIKKVKKFGGVQKDESVIKISSTLQHKELLKGNTTVMYNHSSGYSLPENYNGLGYLNLITMIFEIELLLSEFRMESKENQAPADINLLFIEEPEAHTHPQMQYVFIKNIKEILKEASTGKGKNKFNLQTIITTHSCQITSESKFDDIKYFYKSNINQVNSKNLKDLEKEYIKDGSIQSFKFLKQYLTLHRTELFFVDKAIFIEGDTERILLPAMMKKIDQQFPDNPLLSQNISIVEVGAHSHVFEKFIDFIGMKSLIITDFDSAKKVNVEDNKTELEKCPVNEAHTITNNSLKYFFSSTYKKYKELQKEIAITAELDKTSIDSINERDFYLNLSLDDKKLCKDISQKEWISNKNGHVLVIYQVTEKNSDGVEYCARSFEDSFFHLNQQFILDNISSFTSLKNKKDFKAGTNPYILAERCIEKKPNFAMEILINSQENNNIEFSNWEIPYYIKEGLLWLKDK</sequence>
<evidence type="ECO:0000259" key="1">
    <source>
        <dbReference type="Pfam" id="PF13175"/>
    </source>
</evidence>
<evidence type="ECO:0000313" key="3">
    <source>
        <dbReference type="EMBL" id="MBP1904440.1"/>
    </source>
</evidence>
<name>A0ABS4FPE8_9BACL</name>
<dbReference type="CDD" id="cd01026">
    <property type="entry name" value="TOPRIM_OLD"/>
    <property type="match status" value="1"/>
</dbReference>
<protein>
    <submittedName>
        <fullName evidence="3">ATP-dependent endonuclease of OLD family</fullName>
    </submittedName>
</protein>
<dbReference type="GO" id="GO:0004519">
    <property type="term" value="F:endonuclease activity"/>
    <property type="evidence" value="ECO:0007669"/>
    <property type="project" value="UniProtKB-KW"/>
</dbReference>
<feature type="domain" description="Endonuclease GajA/Old nuclease/RecF-like AAA" evidence="1">
    <location>
        <begin position="1"/>
        <end position="399"/>
    </location>
</feature>
<keyword evidence="3" id="KW-0378">Hydrolase</keyword>
<dbReference type="RefSeq" id="WP_210088105.1">
    <property type="nucleotide sequence ID" value="NZ_JAGGKG010000003.1"/>
</dbReference>
<evidence type="ECO:0000313" key="4">
    <source>
        <dbReference type="Proteomes" id="UP001519272"/>
    </source>
</evidence>
<keyword evidence="4" id="KW-1185">Reference proteome</keyword>
<comment type="caution">
    <text evidence="3">The sequence shown here is derived from an EMBL/GenBank/DDBJ whole genome shotgun (WGS) entry which is preliminary data.</text>
</comment>
<dbReference type="PANTHER" id="PTHR43581:SF4">
    <property type="entry name" value="ATP_GTP PHOSPHATASE"/>
    <property type="match status" value="1"/>
</dbReference>
<dbReference type="EMBL" id="JAGGKG010000003">
    <property type="protein sequence ID" value="MBP1904440.1"/>
    <property type="molecule type" value="Genomic_DNA"/>
</dbReference>
<proteinExistence type="predicted"/>
<feature type="domain" description="OLD protein-like TOPRIM" evidence="2">
    <location>
        <begin position="455"/>
        <end position="523"/>
    </location>
</feature>
<gene>
    <name evidence="3" type="ORF">J2Z32_001057</name>
</gene>
<dbReference type="PANTHER" id="PTHR43581">
    <property type="entry name" value="ATP/GTP PHOSPHATASE"/>
    <property type="match status" value="1"/>
</dbReference>
<dbReference type="InterPro" id="IPR034139">
    <property type="entry name" value="TOPRIM_OLD"/>
</dbReference>
<accession>A0ABS4FPE8</accession>
<dbReference type="Pfam" id="PF20469">
    <property type="entry name" value="OLD-like_TOPRIM"/>
    <property type="match status" value="1"/>
</dbReference>
<keyword evidence="3" id="KW-0255">Endonuclease</keyword>
<organism evidence="3 4">
    <name type="scientific">Paenibacillus turicensis</name>
    <dbReference type="NCBI Taxonomy" id="160487"/>
    <lineage>
        <taxon>Bacteria</taxon>
        <taxon>Bacillati</taxon>
        <taxon>Bacillota</taxon>
        <taxon>Bacilli</taxon>
        <taxon>Bacillales</taxon>
        <taxon>Paenibacillaceae</taxon>
        <taxon>Paenibacillus</taxon>
    </lineage>
</organism>
<evidence type="ECO:0000259" key="2">
    <source>
        <dbReference type="Pfam" id="PF20469"/>
    </source>
</evidence>
<dbReference type="Pfam" id="PF13175">
    <property type="entry name" value="AAA_15"/>
    <property type="match status" value="1"/>
</dbReference>
<reference evidence="3 4" key="1">
    <citation type="submission" date="2021-03" db="EMBL/GenBank/DDBJ databases">
        <title>Genomic Encyclopedia of Type Strains, Phase IV (KMG-IV): sequencing the most valuable type-strain genomes for metagenomic binning, comparative biology and taxonomic classification.</title>
        <authorList>
            <person name="Goeker M."/>
        </authorList>
    </citation>
    <scope>NUCLEOTIDE SEQUENCE [LARGE SCALE GENOMIC DNA]</scope>
    <source>
        <strain evidence="3 4">DSM 14349</strain>
    </source>
</reference>
<dbReference type="InterPro" id="IPR041685">
    <property type="entry name" value="AAA_GajA/Old/RecF-like"/>
</dbReference>
<dbReference type="Proteomes" id="UP001519272">
    <property type="component" value="Unassembled WGS sequence"/>
</dbReference>
<dbReference type="InterPro" id="IPR051396">
    <property type="entry name" value="Bact_Antivir_Def_Nuclease"/>
</dbReference>
<keyword evidence="3" id="KW-0540">Nuclease</keyword>
<dbReference type="Gene3D" id="3.40.50.300">
    <property type="entry name" value="P-loop containing nucleotide triphosphate hydrolases"/>
    <property type="match status" value="1"/>
</dbReference>
<dbReference type="InterPro" id="IPR027417">
    <property type="entry name" value="P-loop_NTPase"/>
</dbReference>
<dbReference type="SUPFAM" id="SSF52540">
    <property type="entry name" value="P-loop containing nucleoside triphosphate hydrolases"/>
    <property type="match status" value="1"/>
</dbReference>